<feature type="coiled-coil region" evidence="1">
    <location>
        <begin position="21"/>
        <end position="118"/>
    </location>
</feature>
<dbReference type="Proteomes" id="UP001434883">
    <property type="component" value="Unassembled WGS sequence"/>
</dbReference>
<keyword evidence="1" id="KW-0175">Coiled coil</keyword>
<gene>
    <name evidence="3" type="ORF">XENOCAPTIV_001572</name>
</gene>
<evidence type="ECO:0000313" key="3">
    <source>
        <dbReference type="EMBL" id="MEQ2212572.1"/>
    </source>
</evidence>
<feature type="domain" description="Kinetochore protein NDC80 loop region" evidence="2">
    <location>
        <begin position="56"/>
        <end position="92"/>
    </location>
</feature>
<accession>A0ABV0RZ16</accession>
<dbReference type="PANTHER" id="PTHR10643">
    <property type="entry name" value="KINETOCHORE PROTEIN NDC80"/>
    <property type="match status" value="1"/>
</dbReference>
<comment type="caution">
    <text evidence="3">The sequence shown here is derived from an EMBL/GenBank/DDBJ whole genome shotgun (WGS) entry which is preliminary data.</text>
</comment>
<evidence type="ECO:0000256" key="1">
    <source>
        <dbReference type="SAM" id="Coils"/>
    </source>
</evidence>
<sequence length="132" mass="15191">MTTGSAVVLILSSCNFSVSHLETLKQERNELQHLLQNQKFTPSDVERINREKSELQQTITSLSKSLEDAEQHRWNEEIALAKVKETVSSNIVDMFNDLKQIREQIRKLDERLDGNMQVRLAPKQTVALCIQD</sequence>
<evidence type="ECO:0000313" key="4">
    <source>
        <dbReference type="Proteomes" id="UP001434883"/>
    </source>
</evidence>
<dbReference type="InterPro" id="IPR005550">
    <property type="entry name" value="Kinetochore_Ndc80"/>
</dbReference>
<dbReference type="Pfam" id="PF24487">
    <property type="entry name" value="NDC80_loop"/>
    <property type="match status" value="1"/>
</dbReference>
<name>A0ABV0RZ16_9TELE</name>
<reference evidence="3 4" key="1">
    <citation type="submission" date="2021-06" db="EMBL/GenBank/DDBJ databases">
        <authorList>
            <person name="Palmer J.M."/>
        </authorList>
    </citation>
    <scope>NUCLEOTIDE SEQUENCE [LARGE SCALE GENOMIC DNA]</scope>
    <source>
        <strain evidence="3 4">XC_2019</strain>
        <tissue evidence="3">Muscle</tissue>
    </source>
</reference>
<keyword evidence="4" id="KW-1185">Reference proteome</keyword>
<dbReference type="InterPro" id="IPR057091">
    <property type="entry name" value="NDC80_loop"/>
</dbReference>
<proteinExistence type="predicted"/>
<dbReference type="PANTHER" id="PTHR10643:SF2">
    <property type="entry name" value="KINETOCHORE PROTEIN NDC80 HOMOLOG"/>
    <property type="match status" value="1"/>
</dbReference>
<protein>
    <recommendedName>
        <fullName evidence="2">Kinetochore protein NDC80 loop region domain-containing protein</fullName>
    </recommendedName>
</protein>
<organism evidence="3 4">
    <name type="scientific">Xenoophorus captivus</name>
    <dbReference type="NCBI Taxonomy" id="1517983"/>
    <lineage>
        <taxon>Eukaryota</taxon>
        <taxon>Metazoa</taxon>
        <taxon>Chordata</taxon>
        <taxon>Craniata</taxon>
        <taxon>Vertebrata</taxon>
        <taxon>Euteleostomi</taxon>
        <taxon>Actinopterygii</taxon>
        <taxon>Neopterygii</taxon>
        <taxon>Teleostei</taxon>
        <taxon>Neoteleostei</taxon>
        <taxon>Acanthomorphata</taxon>
        <taxon>Ovalentaria</taxon>
        <taxon>Atherinomorphae</taxon>
        <taxon>Cyprinodontiformes</taxon>
        <taxon>Goodeidae</taxon>
        <taxon>Xenoophorus</taxon>
    </lineage>
</organism>
<dbReference type="EMBL" id="JAHRIN010059966">
    <property type="protein sequence ID" value="MEQ2212572.1"/>
    <property type="molecule type" value="Genomic_DNA"/>
</dbReference>
<evidence type="ECO:0000259" key="2">
    <source>
        <dbReference type="Pfam" id="PF24487"/>
    </source>
</evidence>